<name>A0A6C0K9X5_9ZZZZ</name>
<organism evidence="1">
    <name type="scientific">viral metagenome</name>
    <dbReference type="NCBI Taxonomy" id="1070528"/>
    <lineage>
        <taxon>unclassified sequences</taxon>
        <taxon>metagenomes</taxon>
        <taxon>organismal metagenomes</taxon>
    </lineage>
</organism>
<accession>A0A6C0K9X5</accession>
<dbReference type="AlphaFoldDB" id="A0A6C0K9X5"/>
<sequence>MAFVKINFTTDRIKYLMFEEIKKIVFKHNGLIFGGYVRDMIISEHYKERYNSINNYNSNKFWNKRYQPETAARTIVANDMDICMYSEEDVSEFIDALRDTFNDRVGYANFSSSVISVSNENSYFKIPIILHKKINYTITIGKIPFVHSGVDISFEFDIIVPRSAKLMPPFNRVDLLCNVFVLNRQGVVMSSNTGTIIDSMSILNRQKISLRIMEDIVEFKTQFCLGGYRDNYTCGSFSYNSKVYERLNKMLFRTFKWDITNMPFILDEHQNATAPAAPAPVAVCDNSDKCCICLTNYNNKERVFKVFVNVPTKAEQVCSIAHDKCMFKYFETQIENAKNDRVCGADEFKFRCPMRNVMNFKEYAENINDIIREKMSQGFISI</sequence>
<proteinExistence type="predicted"/>
<evidence type="ECO:0000313" key="1">
    <source>
        <dbReference type="EMBL" id="QHU13620.1"/>
    </source>
</evidence>
<dbReference type="EMBL" id="MN740822">
    <property type="protein sequence ID" value="QHU13620.1"/>
    <property type="molecule type" value="Genomic_DNA"/>
</dbReference>
<reference evidence="1" key="1">
    <citation type="journal article" date="2020" name="Nature">
        <title>Giant virus diversity and host interactions through global metagenomics.</title>
        <authorList>
            <person name="Schulz F."/>
            <person name="Roux S."/>
            <person name="Paez-Espino D."/>
            <person name="Jungbluth S."/>
            <person name="Walsh D.A."/>
            <person name="Denef V.J."/>
            <person name="McMahon K.D."/>
            <person name="Konstantinidis K.T."/>
            <person name="Eloe-Fadrosh E.A."/>
            <person name="Kyrpides N.C."/>
            <person name="Woyke T."/>
        </authorList>
    </citation>
    <scope>NUCLEOTIDE SEQUENCE</scope>
    <source>
        <strain evidence="1">GVMAG-S-1101178-73</strain>
    </source>
</reference>
<protein>
    <submittedName>
        <fullName evidence="1">Uncharacterized protein</fullName>
    </submittedName>
</protein>